<evidence type="ECO:0000259" key="9">
    <source>
        <dbReference type="PROSITE" id="PS51873"/>
    </source>
</evidence>
<gene>
    <name evidence="10" type="ORF">OBBRIDRAFT_701325</name>
</gene>
<dbReference type="Gene3D" id="1.20.120.1750">
    <property type="match status" value="1"/>
</dbReference>
<dbReference type="InterPro" id="IPR002867">
    <property type="entry name" value="IBR_dom"/>
</dbReference>
<feature type="non-terminal residue" evidence="10">
    <location>
        <position position="1"/>
    </location>
</feature>
<dbReference type="Gene3D" id="3.30.40.10">
    <property type="entry name" value="Zinc/RING finger domain, C3HC4 (zinc finger)"/>
    <property type="match status" value="1"/>
</dbReference>
<protein>
    <recommendedName>
        <fullName evidence="2">RBR-type E3 ubiquitin transferase</fullName>
        <ecNumber evidence="2">2.3.2.31</ecNumber>
    </recommendedName>
</protein>
<keyword evidence="8" id="KW-0862">Zinc</keyword>
<evidence type="ECO:0000256" key="3">
    <source>
        <dbReference type="ARBA" id="ARBA00022679"/>
    </source>
</evidence>
<feature type="non-terminal residue" evidence="10">
    <location>
        <position position="199"/>
    </location>
</feature>
<evidence type="ECO:0000256" key="1">
    <source>
        <dbReference type="ARBA" id="ARBA00001798"/>
    </source>
</evidence>
<evidence type="ECO:0000256" key="8">
    <source>
        <dbReference type="ARBA" id="ARBA00022833"/>
    </source>
</evidence>
<dbReference type="Pfam" id="PF01485">
    <property type="entry name" value="IBR"/>
    <property type="match status" value="1"/>
</dbReference>
<evidence type="ECO:0000256" key="2">
    <source>
        <dbReference type="ARBA" id="ARBA00012251"/>
    </source>
</evidence>
<feature type="domain" description="RING-type" evidence="9">
    <location>
        <begin position="1"/>
        <end position="198"/>
    </location>
</feature>
<reference evidence="10 11" key="1">
    <citation type="submission" date="2016-07" db="EMBL/GenBank/DDBJ databases">
        <title>Draft genome of the white-rot fungus Obba rivulosa 3A-2.</title>
        <authorList>
            <consortium name="DOE Joint Genome Institute"/>
            <person name="Miettinen O."/>
            <person name="Riley R."/>
            <person name="Acob R."/>
            <person name="Barry K."/>
            <person name="Cullen D."/>
            <person name="De Vries R."/>
            <person name="Hainaut M."/>
            <person name="Hatakka A."/>
            <person name="Henrissat B."/>
            <person name="Hilden K."/>
            <person name="Kuo R."/>
            <person name="Labutti K."/>
            <person name="Lipzen A."/>
            <person name="Makela M.R."/>
            <person name="Sandor L."/>
            <person name="Spatafora J.W."/>
            <person name="Grigoriev I.V."/>
            <person name="Hibbett D.S."/>
        </authorList>
    </citation>
    <scope>NUCLEOTIDE SEQUENCE [LARGE SCALE GENOMIC DNA]</scope>
    <source>
        <strain evidence="10 11">3A-2</strain>
    </source>
</reference>
<dbReference type="GO" id="GO:0008270">
    <property type="term" value="F:zinc ion binding"/>
    <property type="evidence" value="ECO:0007669"/>
    <property type="project" value="UniProtKB-KW"/>
</dbReference>
<keyword evidence="5" id="KW-0677">Repeat</keyword>
<dbReference type="InterPro" id="IPR031127">
    <property type="entry name" value="E3_UB_ligase_RBR"/>
</dbReference>
<sequence length="199" mass="22325">CVICMDAIIDVDIGTPCGHHYDKGCILDLFESATKDESLFPPRCCKRQIPLSSVQTHMSADLLQRFNDKSKEFSTLKRVYCANPVCSHFLGPQQDSTASWSFFSSVPTTKACPAAGCITTTCLRCKNKVTEPLHSCTENTQDSQVLNLGRAAGWARCPGCETMIELNHGCFHMTCRCRTEFCYVCKARWKTCRCPQWDE</sequence>
<dbReference type="EC" id="2.3.2.31" evidence="2"/>
<accession>A0A8E2J3L2</accession>
<dbReference type="SUPFAM" id="SSF57850">
    <property type="entry name" value="RING/U-box"/>
    <property type="match status" value="2"/>
</dbReference>
<dbReference type="GO" id="GO:0061630">
    <property type="term" value="F:ubiquitin protein ligase activity"/>
    <property type="evidence" value="ECO:0007669"/>
    <property type="project" value="UniProtKB-EC"/>
</dbReference>
<dbReference type="InterPro" id="IPR044066">
    <property type="entry name" value="TRIAD_supradom"/>
</dbReference>
<dbReference type="Proteomes" id="UP000250043">
    <property type="component" value="Unassembled WGS sequence"/>
</dbReference>
<proteinExistence type="predicted"/>
<keyword evidence="6" id="KW-0863">Zinc-finger</keyword>
<keyword evidence="11" id="KW-1185">Reference proteome</keyword>
<evidence type="ECO:0000256" key="4">
    <source>
        <dbReference type="ARBA" id="ARBA00022723"/>
    </source>
</evidence>
<comment type="catalytic activity">
    <reaction evidence="1">
        <text>[E2 ubiquitin-conjugating enzyme]-S-ubiquitinyl-L-cysteine + [acceptor protein]-L-lysine = [E2 ubiquitin-conjugating enzyme]-L-cysteine + [acceptor protein]-N(6)-ubiquitinyl-L-lysine.</text>
        <dbReference type="EC" id="2.3.2.31"/>
    </reaction>
</comment>
<name>A0A8E2J3L2_9APHY</name>
<dbReference type="InterPro" id="IPR013083">
    <property type="entry name" value="Znf_RING/FYVE/PHD"/>
</dbReference>
<keyword evidence="4" id="KW-0479">Metal-binding</keyword>
<evidence type="ECO:0000313" key="11">
    <source>
        <dbReference type="Proteomes" id="UP000250043"/>
    </source>
</evidence>
<evidence type="ECO:0000256" key="6">
    <source>
        <dbReference type="ARBA" id="ARBA00022771"/>
    </source>
</evidence>
<dbReference type="EMBL" id="KV722349">
    <property type="protein sequence ID" value="OCH93921.1"/>
    <property type="molecule type" value="Genomic_DNA"/>
</dbReference>
<dbReference type="AlphaFoldDB" id="A0A8E2J3L2"/>
<dbReference type="OrthoDB" id="9977870at2759"/>
<keyword evidence="3" id="KW-0808">Transferase</keyword>
<dbReference type="PROSITE" id="PS51873">
    <property type="entry name" value="TRIAD"/>
    <property type="match status" value="1"/>
</dbReference>
<organism evidence="10 11">
    <name type="scientific">Obba rivulosa</name>
    <dbReference type="NCBI Taxonomy" id="1052685"/>
    <lineage>
        <taxon>Eukaryota</taxon>
        <taxon>Fungi</taxon>
        <taxon>Dikarya</taxon>
        <taxon>Basidiomycota</taxon>
        <taxon>Agaricomycotina</taxon>
        <taxon>Agaricomycetes</taxon>
        <taxon>Polyporales</taxon>
        <taxon>Gelatoporiaceae</taxon>
        <taxon>Obba</taxon>
    </lineage>
</organism>
<evidence type="ECO:0000256" key="7">
    <source>
        <dbReference type="ARBA" id="ARBA00022786"/>
    </source>
</evidence>
<keyword evidence="7" id="KW-0833">Ubl conjugation pathway</keyword>
<evidence type="ECO:0000256" key="5">
    <source>
        <dbReference type="ARBA" id="ARBA00022737"/>
    </source>
</evidence>
<dbReference type="CDD" id="cd22584">
    <property type="entry name" value="Rcat_RBR_unk"/>
    <property type="match status" value="1"/>
</dbReference>
<dbReference type="PANTHER" id="PTHR11685">
    <property type="entry name" value="RBR FAMILY RING FINGER AND IBR DOMAIN-CONTAINING"/>
    <property type="match status" value="1"/>
</dbReference>
<dbReference type="GO" id="GO:0016567">
    <property type="term" value="P:protein ubiquitination"/>
    <property type="evidence" value="ECO:0007669"/>
    <property type="project" value="InterPro"/>
</dbReference>
<evidence type="ECO:0000313" key="10">
    <source>
        <dbReference type="EMBL" id="OCH93921.1"/>
    </source>
</evidence>